<reference evidence="2 3" key="1">
    <citation type="submission" date="2024-03" db="EMBL/GenBank/DDBJ databases">
        <title>Pseudoalteromonas qingdaonensis sp. nov., isolated from the intestines of marine benthic organisms.</title>
        <authorList>
            <person name="Lin X."/>
            <person name="Fang S."/>
            <person name="Hu X."/>
        </authorList>
    </citation>
    <scope>NUCLEOTIDE SEQUENCE [LARGE SCALE GENOMIC DNA]</scope>
    <source>
        <strain evidence="2 3">YIC-827</strain>
    </source>
</reference>
<dbReference type="PANTHER" id="PTHR38780:SF1">
    <property type="entry name" value="PROTEIN TUSC"/>
    <property type="match status" value="1"/>
</dbReference>
<gene>
    <name evidence="2" type="primary">tusC</name>
    <name evidence="2" type="ORF">WCN91_03130</name>
</gene>
<sequence length="118" mass="13021">MKHIVVISQQAPYAQQSLKEALDLLLIFAAIDQEVTWLIEGDAVFALAAEQQPKLLGQKDFTKALKMLELYDIDSLYVCAESLTDRGMDDSALILDVKTALTQDKQALLAKATQVVVL</sequence>
<organism evidence="2 3">
    <name type="scientific">Pseudoalteromonas qingdaonensis</name>
    <dbReference type="NCBI Taxonomy" id="3131913"/>
    <lineage>
        <taxon>Bacteria</taxon>
        <taxon>Pseudomonadati</taxon>
        <taxon>Pseudomonadota</taxon>
        <taxon>Gammaproteobacteria</taxon>
        <taxon>Alteromonadales</taxon>
        <taxon>Pseudoalteromonadaceae</taxon>
        <taxon>Pseudoalteromonas</taxon>
    </lineage>
</organism>
<dbReference type="NCBIfam" id="NF001238">
    <property type="entry name" value="PRK00211.1"/>
    <property type="match status" value="1"/>
</dbReference>
<dbReference type="SUPFAM" id="SSF75169">
    <property type="entry name" value="DsrEFH-like"/>
    <property type="match status" value="1"/>
</dbReference>
<dbReference type="NCBIfam" id="TIGR03010">
    <property type="entry name" value="sulf_tusC_dsrF"/>
    <property type="match status" value="1"/>
</dbReference>
<dbReference type="Gene3D" id="3.40.1260.10">
    <property type="entry name" value="DsrEFH-like"/>
    <property type="match status" value="1"/>
</dbReference>
<dbReference type="Pfam" id="PF02635">
    <property type="entry name" value="DsrE"/>
    <property type="match status" value="1"/>
</dbReference>
<dbReference type="InterPro" id="IPR017462">
    <property type="entry name" value="Sulphur_relay_TusC/DsrF"/>
</dbReference>
<dbReference type="InterPro" id="IPR003787">
    <property type="entry name" value="Sulphur_relay_DsrE/F-like"/>
</dbReference>
<name>A0ABU9MTY3_9GAMM</name>
<protein>
    <submittedName>
        <fullName evidence="2">Sulfurtransferase complex subunit TusC</fullName>
    </submittedName>
</protein>
<proteinExistence type="inferred from homology"/>
<evidence type="ECO:0000256" key="1">
    <source>
        <dbReference type="ARBA" id="ARBA00005996"/>
    </source>
</evidence>
<comment type="similarity">
    <text evidence="1">Belongs to the DsrF/TusC family.</text>
</comment>
<dbReference type="PANTHER" id="PTHR38780">
    <property type="entry name" value="PROTEIN TUSC"/>
    <property type="match status" value="1"/>
</dbReference>
<dbReference type="EMBL" id="JBCGCU010000002">
    <property type="protein sequence ID" value="MEM0514438.1"/>
    <property type="molecule type" value="Genomic_DNA"/>
</dbReference>
<dbReference type="RefSeq" id="WP_342676187.1">
    <property type="nucleotide sequence ID" value="NZ_JBCGCU010000002.1"/>
</dbReference>
<comment type="caution">
    <text evidence="2">The sequence shown here is derived from an EMBL/GenBank/DDBJ whole genome shotgun (WGS) entry which is preliminary data.</text>
</comment>
<dbReference type="Proteomes" id="UP001447008">
    <property type="component" value="Unassembled WGS sequence"/>
</dbReference>
<evidence type="ECO:0000313" key="2">
    <source>
        <dbReference type="EMBL" id="MEM0514438.1"/>
    </source>
</evidence>
<keyword evidence="3" id="KW-1185">Reference proteome</keyword>
<dbReference type="InterPro" id="IPR027396">
    <property type="entry name" value="DsrEFH-like"/>
</dbReference>
<evidence type="ECO:0000313" key="3">
    <source>
        <dbReference type="Proteomes" id="UP001447008"/>
    </source>
</evidence>
<accession>A0ABU9MTY3</accession>